<evidence type="ECO:0000256" key="11">
    <source>
        <dbReference type="SAM" id="Phobius"/>
    </source>
</evidence>
<comment type="catalytic activity">
    <reaction evidence="1">
        <text>ATP + protein L-histidine = ADP + protein N-phospho-L-histidine.</text>
        <dbReference type="EC" id="2.7.13.3"/>
    </reaction>
</comment>
<dbReference type="PRINTS" id="PR00344">
    <property type="entry name" value="BCTRLSENSOR"/>
</dbReference>
<evidence type="ECO:0000256" key="2">
    <source>
        <dbReference type="ARBA" id="ARBA00004141"/>
    </source>
</evidence>
<dbReference type="InterPro" id="IPR004358">
    <property type="entry name" value="Sig_transdc_His_kin-like_C"/>
</dbReference>
<dbReference type="PROSITE" id="PS50885">
    <property type="entry name" value="HAMP"/>
    <property type="match status" value="1"/>
</dbReference>
<dbReference type="InterPro" id="IPR003660">
    <property type="entry name" value="HAMP_dom"/>
</dbReference>
<keyword evidence="8 11" id="KW-1133">Transmembrane helix</keyword>
<dbReference type="EMBL" id="MDEH01000022">
    <property type="protein sequence ID" value="PPU70509.1"/>
    <property type="molecule type" value="Genomic_DNA"/>
</dbReference>
<evidence type="ECO:0000256" key="4">
    <source>
        <dbReference type="ARBA" id="ARBA00022553"/>
    </source>
</evidence>
<dbReference type="InterPro" id="IPR036890">
    <property type="entry name" value="HATPase_C_sf"/>
</dbReference>
<dbReference type="SMART" id="SM00387">
    <property type="entry name" value="HATPase_c"/>
    <property type="match status" value="1"/>
</dbReference>
<feature type="transmembrane region" description="Helical" evidence="11">
    <location>
        <begin position="157"/>
        <end position="178"/>
    </location>
</feature>
<evidence type="ECO:0000256" key="9">
    <source>
        <dbReference type="ARBA" id="ARBA00023012"/>
    </source>
</evidence>
<dbReference type="OrthoDB" id="9804645at2"/>
<dbReference type="Pfam" id="PF02518">
    <property type="entry name" value="HATPase_c"/>
    <property type="match status" value="1"/>
</dbReference>
<dbReference type="InterPro" id="IPR036097">
    <property type="entry name" value="HisK_dim/P_sf"/>
</dbReference>
<protein>
    <recommendedName>
        <fullName evidence="3">histidine kinase</fullName>
        <ecNumber evidence="3">2.7.13.3</ecNumber>
    </recommendedName>
</protein>
<feature type="domain" description="HAMP" evidence="13">
    <location>
        <begin position="179"/>
        <end position="232"/>
    </location>
</feature>
<comment type="subcellular location">
    <subcellularLocation>
        <location evidence="2">Membrane</location>
        <topology evidence="2">Multi-pass membrane protein</topology>
    </subcellularLocation>
</comment>
<dbReference type="InterPro" id="IPR050428">
    <property type="entry name" value="TCS_sensor_his_kinase"/>
</dbReference>
<dbReference type="InterPro" id="IPR003661">
    <property type="entry name" value="HisK_dim/P_dom"/>
</dbReference>
<dbReference type="GO" id="GO:0000155">
    <property type="term" value="F:phosphorelay sensor kinase activity"/>
    <property type="evidence" value="ECO:0007669"/>
    <property type="project" value="InterPro"/>
</dbReference>
<evidence type="ECO:0000259" key="13">
    <source>
        <dbReference type="PROSITE" id="PS50885"/>
    </source>
</evidence>
<evidence type="ECO:0000256" key="1">
    <source>
        <dbReference type="ARBA" id="ARBA00000085"/>
    </source>
</evidence>
<evidence type="ECO:0000256" key="8">
    <source>
        <dbReference type="ARBA" id="ARBA00022989"/>
    </source>
</evidence>
<keyword evidence="10 11" id="KW-0472">Membrane</keyword>
<dbReference type="GO" id="GO:0005886">
    <property type="term" value="C:plasma membrane"/>
    <property type="evidence" value="ECO:0007669"/>
    <property type="project" value="TreeGrafter"/>
</dbReference>
<proteinExistence type="predicted"/>
<keyword evidence="7" id="KW-0418">Kinase</keyword>
<feature type="transmembrane region" description="Helical" evidence="11">
    <location>
        <begin position="12"/>
        <end position="34"/>
    </location>
</feature>
<feature type="domain" description="Histidine kinase" evidence="12">
    <location>
        <begin position="240"/>
        <end position="440"/>
    </location>
</feature>
<evidence type="ECO:0000313" key="14">
    <source>
        <dbReference type="EMBL" id="PPU70509.1"/>
    </source>
</evidence>
<evidence type="ECO:0000256" key="10">
    <source>
        <dbReference type="ARBA" id="ARBA00023136"/>
    </source>
</evidence>
<organism evidence="14 15">
    <name type="scientific">Xanthomonas melonis</name>
    <dbReference type="NCBI Taxonomy" id="56456"/>
    <lineage>
        <taxon>Bacteria</taxon>
        <taxon>Pseudomonadati</taxon>
        <taxon>Pseudomonadota</taxon>
        <taxon>Gammaproteobacteria</taxon>
        <taxon>Lysobacterales</taxon>
        <taxon>Lysobacteraceae</taxon>
        <taxon>Xanthomonas</taxon>
    </lineage>
</organism>
<dbReference type="CDD" id="cd00075">
    <property type="entry name" value="HATPase"/>
    <property type="match status" value="1"/>
</dbReference>
<dbReference type="PANTHER" id="PTHR45436">
    <property type="entry name" value="SENSOR HISTIDINE KINASE YKOH"/>
    <property type="match status" value="1"/>
</dbReference>
<dbReference type="CDD" id="cd00082">
    <property type="entry name" value="HisKA"/>
    <property type="match status" value="1"/>
</dbReference>
<dbReference type="Proteomes" id="UP000239865">
    <property type="component" value="Unassembled WGS sequence"/>
</dbReference>
<keyword evidence="6 11" id="KW-0812">Transmembrane</keyword>
<dbReference type="SUPFAM" id="SSF47384">
    <property type="entry name" value="Homodimeric domain of signal transducing histidine kinase"/>
    <property type="match status" value="1"/>
</dbReference>
<dbReference type="AlphaFoldDB" id="A0A2S7D9N5"/>
<dbReference type="Gene3D" id="3.30.565.10">
    <property type="entry name" value="Histidine kinase-like ATPase, C-terminal domain"/>
    <property type="match status" value="1"/>
</dbReference>
<comment type="caution">
    <text evidence="14">The sequence shown here is derived from an EMBL/GenBank/DDBJ whole genome shotgun (WGS) entry which is preliminary data.</text>
</comment>
<keyword evidence="5" id="KW-0808">Transferase</keyword>
<reference evidence="14 15" key="1">
    <citation type="submission" date="2016-08" db="EMBL/GenBank/DDBJ databases">
        <authorList>
            <person name="Seilhamer J.J."/>
        </authorList>
    </citation>
    <scope>NUCLEOTIDE SEQUENCE [LARGE SCALE GENOMIC DNA]</scope>
    <source>
        <strain evidence="14 15">CFBP4644</strain>
    </source>
</reference>
<dbReference type="EC" id="2.7.13.3" evidence="3"/>
<name>A0A2S7D9N5_9XANT</name>
<dbReference type="InterPro" id="IPR003594">
    <property type="entry name" value="HATPase_dom"/>
</dbReference>
<evidence type="ECO:0000256" key="3">
    <source>
        <dbReference type="ARBA" id="ARBA00012438"/>
    </source>
</evidence>
<gene>
    <name evidence="14" type="ORF">XmelCFBP4644_20105</name>
</gene>
<dbReference type="SUPFAM" id="SSF55874">
    <property type="entry name" value="ATPase domain of HSP90 chaperone/DNA topoisomerase II/histidine kinase"/>
    <property type="match status" value="1"/>
</dbReference>
<keyword evidence="4" id="KW-0597">Phosphoprotein</keyword>
<evidence type="ECO:0000259" key="12">
    <source>
        <dbReference type="PROSITE" id="PS50109"/>
    </source>
</evidence>
<evidence type="ECO:0000313" key="15">
    <source>
        <dbReference type="Proteomes" id="UP000239865"/>
    </source>
</evidence>
<evidence type="ECO:0000256" key="5">
    <source>
        <dbReference type="ARBA" id="ARBA00022679"/>
    </source>
</evidence>
<evidence type="ECO:0000256" key="7">
    <source>
        <dbReference type="ARBA" id="ARBA00022777"/>
    </source>
</evidence>
<dbReference type="InterPro" id="IPR005467">
    <property type="entry name" value="His_kinase_dom"/>
</dbReference>
<dbReference type="Gene3D" id="1.10.287.130">
    <property type="match status" value="1"/>
</dbReference>
<evidence type="ECO:0000256" key="6">
    <source>
        <dbReference type="ARBA" id="ARBA00022692"/>
    </source>
</evidence>
<dbReference type="PANTHER" id="PTHR45436:SF15">
    <property type="entry name" value="SENSOR HISTIDINE KINASE CUSS"/>
    <property type="match status" value="1"/>
</dbReference>
<dbReference type="PROSITE" id="PS50109">
    <property type="entry name" value="HIS_KIN"/>
    <property type="match status" value="1"/>
</dbReference>
<accession>A0A2S7D9N5</accession>
<sequence length="453" mass="49265">MFMKSLGSQLSWRVGGIQLLTFVLSLAMLMALTWTPAVFSVPTQLAESIARASNVEHGQLVVRRDALPDALATGRTGAWLIVRGPSGQEQVLGTVPSDLAGLAARLDELEETQIRSNKSRLAAAVSVDRRSEGAYRVMVGGIPQQGVADTLLIVGKFIFLPMFLPVVLVSCLIIPWVIRRRLRGIRRLADQAETIDLDQRGAALQFEDLPEEVRPLVRSFNAALTRIWEASATRDRFLADAAHELRMPMAVLGARLSSLPHSKEKLRLVNDLCRLETIAEQLLDLQRLNSPNERFQTVDLVSLCESLAAEVAPMIVEHGYEFSFEAPDTDVPIKGDAGALERMLKNLLQNAMIHGGQRGTITLEVQPTARVRVSDSGPGVPEEERNRIFSPFYRLNKSASGSGLGLHLASEVANKHGGRIRVTDSPTGGASFEVTLPLKAKATVSSSSQGTSA</sequence>
<keyword evidence="9" id="KW-0902">Two-component regulatory system</keyword>